<dbReference type="PANTHER" id="PTHR40078">
    <property type="entry name" value="INTEGRAL MEMBRANE PROTEIN-RELATED"/>
    <property type="match status" value="1"/>
</dbReference>
<proteinExistence type="predicted"/>
<dbReference type="InterPro" id="IPR038750">
    <property type="entry name" value="YczE/YyaS-like"/>
</dbReference>
<keyword evidence="1" id="KW-0472">Membrane</keyword>
<comment type="caution">
    <text evidence="2">The sequence shown here is derived from an EMBL/GenBank/DDBJ whole genome shotgun (WGS) entry which is preliminary data.</text>
</comment>
<evidence type="ECO:0000256" key="1">
    <source>
        <dbReference type="SAM" id="Phobius"/>
    </source>
</evidence>
<dbReference type="RefSeq" id="WP_087369692.1">
    <property type="nucleotide sequence ID" value="NZ_NFKK01000001.1"/>
</dbReference>
<feature type="transmembrane region" description="Helical" evidence="1">
    <location>
        <begin position="165"/>
        <end position="188"/>
    </location>
</feature>
<accession>A0A1Y4LC87</accession>
<dbReference type="Pfam" id="PF19700">
    <property type="entry name" value="DUF6198"/>
    <property type="match status" value="1"/>
</dbReference>
<feature type="transmembrane region" description="Helical" evidence="1">
    <location>
        <begin position="12"/>
        <end position="33"/>
    </location>
</feature>
<dbReference type="Proteomes" id="UP000195897">
    <property type="component" value="Unassembled WGS sequence"/>
</dbReference>
<evidence type="ECO:0000313" key="2">
    <source>
        <dbReference type="EMBL" id="OUP54335.1"/>
    </source>
</evidence>
<feature type="transmembrane region" description="Helical" evidence="1">
    <location>
        <begin position="108"/>
        <end position="130"/>
    </location>
</feature>
<dbReference type="PANTHER" id="PTHR40078:SF1">
    <property type="entry name" value="INTEGRAL MEMBRANE PROTEIN"/>
    <property type="match status" value="1"/>
</dbReference>
<gene>
    <name evidence="2" type="ORF">B5F17_00100</name>
</gene>
<organism evidence="2 3">
    <name type="scientific">Butyricicoccus pullicaecorum</name>
    <dbReference type="NCBI Taxonomy" id="501571"/>
    <lineage>
        <taxon>Bacteria</taxon>
        <taxon>Bacillati</taxon>
        <taxon>Bacillota</taxon>
        <taxon>Clostridia</taxon>
        <taxon>Eubacteriales</taxon>
        <taxon>Butyricicoccaceae</taxon>
        <taxon>Butyricicoccus</taxon>
    </lineage>
</organism>
<feature type="transmembrane region" description="Helical" evidence="1">
    <location>
        <begin position="79"/>
        <end position="102"/>
    </location>
</feature>
<dbReference type="EMBL" id="NFKK01000001">
    <property type="protein sequence ID" value="OUP54335.1"/>
    <property type="molecule type" value="Genomic_DNA"/>
</dbReference>
<keyword evidence="1" id="KW-1133">Transmembrane helix</keyword>
<reference evidence="3" key="1">
    <citation type="submission" date="2017-04" db="EMBL/GenBank/DDBJ databases">
        <title>Function of individual gut microbiota members based on whole genome sequencing of pure cultures obtained from chicken caecum.</title>
        <authorList>
            <person name="Medvecky M."/>
            <person name="Cejkova D."/>
            <person name="Polansky O."/>
            <person name="Karasova D."/>
            <person name="Kubasova T."/>
            <person name="Cizek A."/>
            <person name="Rychlik I."/>
        </authorList>
    </citation>
    <scope>NUCLEOTIDE SEQUENCE [LARGE SCALE GENOMIC DNA]</scope>
    <source>
        <strain evidence="3">An180</strain>
    </source>
</reference>
<name>A0A1Y4LC87_9FIRM</name>
<evidence type="ECO:0000313" key="3">
    <source>
        <dbReference type="Proteomes" id="UP000195897"/>
    </source>
</evidence>
<dbReference type="AlphaFoldDB" id="A0A1Y4LC87"/>
<evidence type="ECO:0008006" key="4">
    <source>
        <dbReference type="Google" id="ProtNLM"/>
    </source>
</evidence>
<feature type="transmembrane region" description="Helical" evidence="1">
    <location>
        <begin position="53"/>
        <end position="72"/>
    </location>
</feature>
<keyword evidence="1" id="KW-0812">Transmembrane</keyword>
<sequence length="213" mass="22667">MSRLPLVVRRLLMLFLGVCVTECGSQLFVALGVGADPFMILVQGISRQSGLSYGQSSTLIMLICLAAIFLCAREHIHVGTIFCMFCLGPIVDFYAFLFGRILPVHRPLALTVLLIILGCLIVSIGVGISVRSDAGACANDLIPVILHQKVHGLQLRWARMLCDGLCIVVGFALGGTLGIGTVIALTLYGPGLQFFLPVAGAIAGRLRLPVHAV</sequence>
<protein>
    <recommendedName>
        <fullName evidence="4">YitT family protein</fullName>
    </recommendedName>
</protein>